<dbReference type="EMBL" id="JQ700318">
    <property type="protein sequence ID" value="AFK75418.1"/>
    <property type="molecule type" value="mRNA"/>
</dbReference>
<reference evidence="2" key="1">
    <citation type="submission" date="2012-02" db="EMBL/GenBank/DDBJ databases">
        <title>The genome of the ctenophore, Pleurobrachia bachei.</title>
        <authorList>
            <person name="Kohn A.B."/>
            <person name="Citarella M."/>
            <person name="Moroz L.L."/>
        </authorList>
    </citation>
    <scope>NUCLEOTIDE SEQUENCE</scope>
</reference>
<feature type="chain" id="PRO_5004053582" evidence="1">
    <location>
        <begin position="20"/>
        <end position="105"/>
    </location>
</feature>
<protein>
    <submittedName>
        <fullName evidence="2">Putative secretory peptide-8</fullName>
    </submittedName>
</protein>
<sequence>MSPLLLLVAIAALLCPATTLPTPGATHGGDQAALPSVGIINPFWTTAHEVYSYCWVPGSAVVKIEHQVSGAAREWDCVESLKIWIPEGYKTVTYDSTINKCHLSK</sequence>
<name>M4H1Q5_PLEBA</name>
<evidence type="ECO:0000313" key="2">
    <source>
        <dbReference type="EMBL" id="AFK75418.1"/>
    </source>
</evidence>
<organism evidence="2">
    <name type="scientific">Pleurobrachia bachei</name>
    <name type="common">Sea gooseberry</name>
    <dbReference type="NCBI Taxonomy" id="34499"/>
    <lineage>
        <taxon>Eukaryota</taxon>
        <taxon>Metazoa</taxon>
        <taxon>Ctenophora</taxon>
        <taxon>Tentaculata</taxon>
        <taxon>Cydippida</taxon>
        <taxon>Pleurobrachiidae</taxon>
        <taxon>Pleurobrachia</taxon>
    </lineage>
</organism>
<proteinExistence type="evidence at transcript level"/>
<feature type="signal peptide" evidence="1">
    <location>
        <begin position="1"/>
        <end position="19"/>
    </location>
</feature>
<keyword evidence="1" id="KW-0732">Signal</keyword>
<accession>M4H1Q5</accession>
<dbReference type="AlphaFoldDB" id="M4H1Q5"/>
<evidence type="ECO:0000256" key="1">
    <source>
        <dbReference type="SAM" id="SignalP"/>
    </source>
</evidence>